<evidence type="ECO:0000256" key="1">
    <source>
        <dbReference type="SAM" id="MobiDB-lite"/>
    </source>
</evidence>
<accession>A0A0E9RD34</accession>
<dbReference type="AlphaFoldDB" id="A0A0E9RD34"/>
<protein>
    <submittedName>
        <fullName evidence="2">Uncharacterized protein</fullName>
    </submittedName>
</protein>
<proteinExistence type="predicted"/>
<name>A0A0E9RD34_ANGAN</name>
<feature type="compositionally biased region" description="Polar residues" evidence="1">
    <location>
        <begin position="1"/>
        <end position="11"/>
    </location>
</feature>
<reference evidence="2" key="2">
    <citation type="journal article" date="2015" name="Fish Shellfish Immunol.">
        <title>Early steps in the European eel (Anguilla anguilla)-Vibrio vulnificus interaction in the gills: Role of the RtxA13 toxin.</title>
        <authorList>
            <person name="Callol A."/>
            <person name="Pajuelo D."/>
            <person name="Ebbesson L."/>
            <person name="Teles M."/>
            <person name="MacKenzie S."/>
            <person name="Amaro C."/>
        </authorList>
    </citation>
    <scope>NUCLEOTIDE SEQUENCE</scope>
</reference>
<dbReference type="EMBL" id="GBXM01082349">
    <property type="protein sequence ID" value="JAH26228.1"/>
    <property type="molecule type" value="Transcribed_RNA"/>
</dbReference>
<feature type="region of interest" description="Disordered" evidence="1">
    <location>
        <begin position="1"/>
        <end position="73"/>
    </location>
</feature>
<evidence type="ECO:0000313" key="2">
    <source>
        <dbReference type="EMBL" id="JAH26228.1"/>
    </source>
</evidence>
<reference evidence="2" key="1">
    <citation type="submission" date="2014-11" db="EMBL/GenBank/DDBJ databases">
        <authorList>
            <person name="Amaro Gonzalez C."/>
        </authorList>
    </citation>
    <scope>NUCLEOTIDE SEQUENCE</scope>
</reference>
<sequence length="73" mass="7557">MFTVAKENSSRAVPGDTGTDGSEYAAGVPADTGPEPEHDSGHGSTCSIWGRIRGEEEIRSAGCETAPKNAGHR</sequence>
<organism evidence="2">
    <name type="scientific">Anguilla anguilla</name>
    <name type="common">European freshwater eel</name>
    <name type="synonym">Muraena anguilla</name>
    <dbReference type="NCBI Taxonomy" id="7936"/>
    <lineage>
        <taxon>Eukaryota</taxon>
        <taxon>Metazoa</taxon>
        <taxon>Chordata</taxon>
        <taxon>Craniata</taxon>
        <taxon>Vertebrata</taxon>
        <taxon>Euteleostomi</taxon>
        <taxon>Actinopterygii</taxon>
        <taxon>Neopterygii</taxon>
        <taxon>Teleostei</taxon>
        <taxon>Anguilliformes</taxon>
        <taxon>Anguillidae</taxon>
        <taxon>Anguilla</taxon>
    </lineage>
</organism>